<proteinExistence type="predicted"/>
<dbReference type="AlphaFoldDB" id="A0A2C6L824"/>
<keyword evidence="2" id="KW-1185">Reference proteome</keyword>
<dbReference type="VEuPathDB" id="ToxoDB:CSUI_002439"/>
<protein>
    <submittedName>
        <fullName evidence="1">Uncharacterized protein</fullName>
    </submittedName>
</protein>
<organism evidence="1 2">
    <name type="scientific">Cystoisospora suis</name>
    <dbReference type="NCBI Taxonomy" id="483139"/>
    <lineage>
        <taxon>Eukaryota</taxon>
        <taxon>Sar</taxon>
        <taxon>Alveolata</taxon>
        <taxon>Apicomplexa</taxon>
        <taxon>Conoidasida</taxon>
        <taxon>Coccidia</taxon>
        <taxon>Eucoccidiorida</taxon>
        <taxon>Eimeriorina</taxon>
        <taxon>Sarcocystidae</taxon>
        <taxon>Cystoisospora</taxon>
    </lineage>
</organism>
<dbReference type="Proteomes" id="UP000221165">
    <property type="component" value="Unassembled WGS sequence"/>
</dbReference>
<evidence type="ECO:0000313" key="2">
    <source>
        <dbReference type="Proteomes" id="UP000221165"/>
    </source>
</evidence>
<dbReference type="RefSeq" id="XP_067925383.1">
    <property type="nucleotide sequence ID" value="XM_068062640.1"/>
</dbReference>
<accession>A0A2C6L824</accession>
<dbReference type="EMBL" id="MIGC01001031">
    <property type="protein sequence ID" value="PHJ23708.1"/>
    <property type="molecule type" value="Genomic_DNA"/>
</dbReference>
<gene>
    <name evidence="1" type="ORF">CSUI_002439</name>
</gene>
<name>A0A2C6L824_9APIC</name>
<sequence length="254" mass="28941">MNTFRTTYAERFADSSSIRALVSPKACVDSDFRTAPLYGRPAWGVSERPPPYLPGPRWTFDTEESSVAMCDRPVTETEFQYHAMLDATKKNPATARRYTLFETGHTPDRRHDFFSLESKLTQRREREVAQDTASHEATAALFPKKKPNAKDLFGSTRVPDPLVFNEEPQAERRAGLDFFSESVRKFEPNKARVDPGIPYCKPWQPLCTLHYDVPPQKFPFSAAKPETFQSFVPVTPTARFDGRMAGLRRKGLQD</sequence>
<reference evidence="1 2" key="1">
    <citation type="journal article" date="2017" name="Int. J. Parasitol.">
        <title>The genome of the protozoan parasite Cystoisospora suis and a reverse vaccinology approach to identify vaccine candidates.</title>
        <authorList>
            <person name="Palmieri N."/>
            <person name="Shrestha A."/>
            <person name="Ruttkowski B."/>
            <person name="Beck T."/>
            <person name="Vogl C."/>
            <person name="Tomley F."/>
            <person name="Blake D.P."/>
            <person name="Joachim A."/>
        </authorList>
    </citation>
    <scope>NUCLEOTIDE SEQUENCE [LARGE SCALE GENOMIC DNA]</scope>
    <source>
        <strain evidence="1 2">Wien I</strain>
    </source>
</reference>
<comment type="caution">
    <text evidence="1">The sequence shown here is derived from an EMBL/GenBank/DDBJ whole genome shotgun (WGS) entry which is preliminary data.</text>
</comment>
<dbReference type="GeneID" id="94425851"/>
<dbReference type="OrthoDB" id="329258at2759"/>
<evidence type="ECO:0000313" key="1">
    <source>
        <dbReference type="EMBL" id="PHJ23708.1"/>
    </source>
</evidence>